<dbReference type="Pfam" id="PF01266">
    <property type="entry name" value="DAO"/>
    <property type="match status" value="1"/>
</dbReference>
<evidence type="ECO:0000313" key="2">
    <source>
        <dbReference type="EMBL" id="KAJ7669064.1"/>
    </source>
</evidence>
<organism evidence="2 3">
    <name type="scientific">Mycena rosella</name>
    <name type="common">Pink bonnet</name>
    <name type="synonym">Agaricus rosellus</name>
    <dbReference type="NCBI Taxonomy" id="1033263"/>
    <lineage>
        <taxon>Eukaryota</taxon>
        <taxon>Fungi</taxon>
        <taxon>Dikarya</taxon>
        <taxon>Basidiomycota</taxon>
        <taxon>Agaricomycotina</taxon>
        <taxon>Agaricomycetes</taxon>
        <taxon>Agaricomycetidae</taxon>
        <taxon>Agaricales</taxon>
        <taxon>Marasmiineae</taxon>
        <taxon>Mycenaceae</taxon>
        <taxon>Mycena</taxon>
    </lineage>
</organism>
<protein>
    <recommendedName>
        <fullName evidence="1">FAD dependent oxidoreductase domain-containing protein</fullName>
    </recommendedName>
</protein>
<keyword evidence="3" id="KW-1185">Reference proteome</keyword>
<comment type="caution">
    <text evidence="2">The sequence shown here is derived from an EMBL/GenBank/DDBJ whole genome shotgun (WGS) entry which is preliminary data.</text>
</comment>
<evidence type="ECO:0000313" key="3">
    <source>
        <dbReference type="Proteomes" id="UP001221757"/>
    </source>
</evidence>
<dbReference type="SUPFAM" id="SSF51905">
    <property type="entry name" value="FAD/NAD(P)-binding domain"/>
    <property type="match status" value="1"/>
</dbReference>
<dbReference type="GO" id="GO:0005737">
    <property type="term" value="C:cytoplasm"/>
    <property type="evidence" value="ECO:0007669"/>
    <property type="project" value="TreeGrafter"/>
</dbReference>
<dbReference type="Proteomes" id="UP001221757">
    <property type="component" value="Unassembled WGS sequence"/>
</dbReference>
<dbReference type="AlphaFoldDB" id="A0AAD7D1I7"/>
<dbReference type="Gene3D" id="3.50.50.60">
    <property type="entry name" value="FAD/NAD(P)-binding domain"/>
    <property type="match status" value="2"/>
</dbReference>
<gene>
    <name evidence="2" type="ORF">B0H17DRAFT_1247021</name>
</gene>
<proteinExistence type="predicted"/>
<reference evidence="2" key="1">
    <citation type="submission" date="2023-03" db="EMBL/GenBank/DDBJ databases">
        <title>Massive genome expansion in bonnet fungi (Mycena s.s.) driven by repeated elements and novel gene families across ecological guilds.</title>
        <authorList>
            <consortium name="Lawrence Berkeley National Laboratory"/>
            <person name="Harder C.B."/>
            <person name="Miyauchi S."/>
            <person name="Viragh M."/>
            <person name="Kuo A."/>
            <person name="Thoen E."/>
            <person name="Andreopoulos B."/>
            <person name="Lu D."/>
            <person name="Skrede I."/>
            <person name="Drula E."/>
            <person name="Henrissat B."/>
            <person name="Morin E."/>
            <person name="Kohler A."/>
            <person name="Barry K."/>
            <person name="LaButti K."/>
            <person name="Morin E."/>
            <person name="Salamov A."/>
            <person name="Lipzen A."/>
            <person name="Mereny Z."/>
            <person name="Hegedus B."/>
            <person name="Baldrian P."/>
            <person name="Stursova M."/>
            <person name="Weitz H."/>
            <person name="Taylor A."/>
            <person name="Grigoriev I.V."/>
            <person name="Nagy L.G."/>
            <person name="Martin F."/>
            <person name="Kauserud H."/>
        </authorList>
    </citation>
    <scope>NUCLEOTIDE SEQUENCE</scope>
    <source>
        <strain evidence="2">CBHHK067</strain>
    </source>
</reference>
<dbReference type="Gene3D" id="3.30.9.10">
    <property type="entry name" value="D-Amino Acid Oxidase, subunit A, domain 2"/>
    <property type="match status" value="1"/>
</dbReference>
<dbReference type="InterPro" id="IPR006076">
    <property type="entry name" value="FAD-dep_OxRdtase"/>
</dbReference>
<feature type="domain" description="FAD dependent oxidoreductase" evidence="1">
    <location>
        <begin position="68"/>
        <end position="457"/>
    </location>
</feature>
<dbReference type="EMBL" id="JARKIE010000189">
    <property type="protein sequence ID" value="KAJ7669064.1"/>
    <property type="molecule type" value="Genomic_DNA"/>
</dbReference>
<dbReference type="PANTHER" id="PTHR13847:SF213">
    <property type="entry name" value="DEPENDENT OXIDOREDUCTASE, PUTATIVE-RELATED"/>
    <property type="match status" value="1"/>
</dbReference>
<dbReference type="InterPro" id="IPR036188">
    <property type="entry name" value="FAD/NAD-bd_sf"/>
</dbReference>
<evidence type="ECO:0000259" key="1">
    <source>
        <dbReference type="Pfam" id="PF01266"/>
    </source>
</evidence>
<accession>A0AAD7D1I7</accession>
<name>A0AAD7D1I7_MYCRO</name>
<dbReference type="PANTHER" id="PTHR13847">
    <property type="entry name" value="SARCOSINE DEHYDROGENASE-RELATED"/>
    <property type="match status" value="1"/>
</dbReference>
<sequence>MGSLLSRVRLIYQTLKAISDSFSALSTRISRDPGLPLPNPLRSYWCVPPSPLDSATSKEELPLPAYADVVIIGSGISGTAIARTLLKNASAPLRVVMLEARDVCSGATGRNGGHVSPNTYQDYAWLEGSYGPSAAQAILRFRLAHLPALVAVAEEEGLLRESQARTVTQFDVYLQDTLFRRAKDALAGYLRALPEYQGRHTTLEDKAALQLFTHTPCTAISAAGDAYVLTTPKGTIATAHVIHATNAWVSHLLPGMRRTIVPLRSHMSAQRPGRALQASWAGARSFVFYAGTGMVAFDYLTQQAPAPVDQGSKTDRTETEAEAGALMFGGGAMLGGRAEATGMDNIGITDDTQDDFAVTAFLGGALERYFAGGWGAEGGASTEEDGWGAGRMKAAWTGIIGLSADGQPWVGRVEPRAKLENGVDTPGLAPPGEWIAAGFTGEGMTHAWLAGVALAQMVLGAKHAELSDTVEQLPPQFLITEKRWRAADVEAFLGDVTDA</sequence>